<gene>
    <name evidence="2" type="ORF">GTA08_BOTSDO13073</name>
</gene>
<evidence type="ECO:0000259" key="1">
    <source>
        <dbReference type="PROSITE" id="PS51388"/>
    </source>
</evidence>
<dbReference type="AlphaFoldDB" id="A0A8H4J3X2"/>
<dbReference type="OrthoDB" id="415706at2759"/>
<accession>A0A8H4J3X2</accession>
<evidence type="ECO:0000313" key="3">
    <source>
        <dbReference type="Proteomes" id="UP000572817"/>
    </source>
</evidence>
<evidence type="ECO:0000313" key="2">
    <source>
        <dbReference type="EMBL" id="KAF4311332.1"/>
    </source>
</evidence>
<comment type="caution">
    <text evidence="2">The sequence shown here is derived from an EMBL/GenBank/DDBJ whole genome shotgun (WGS) entry which is preliminary data.</text>
</comment>
<name>A0A8H4J3X2_9PEZI</name>
<dbReference type="Proteomes" id="UP000572817">
    <property type="component" value="Unassembled WGS sequence"/>
</dbReference>
<feature type="domain" description="GED" evidence="1">
    <location>
        <begin position="38"/>
        <end position="125"/>
    </location>
</feature>
<dbReference type="InterPro" id="IPR020850">
    <property type="entry name" value="GED_dom"/>
</dbReference>
<organism evidence="2 3">
    <name type="scientific">Botryosphaeria dothidea</name>
    <dbReference type="NCBI Taxonomy" id="55169"/>
    <lineage>
        <taxon>Eukaryota</taxon>
        <taxon>Fungi</taxon>
        <taxon>Dikarya</taxon>
        <taxon>Ascomycota</taxon>
        <taxon>Pezizomycotina</taxon>
        <taxon>Dothideomycetes</taxon>
        <taxon>Dothideomycetes incertae sedis</taxon>
        <taxon>Botryosphaeriales</taxon>
        <taxon>Botryosphaeriaceae</taxon>
        <taxon>Botryosphaeria</taxon>
    </lineage>
</organism>
<reference evidence="2" key="1">
    <citation type="submission" date="2020-04" db="EMBL/GenBank/DDBJ databases">
        <title>Genome Assembly and Annotation of Botryosphaeria dothidea sdau 11-99, a Latent Pathogen of Apple Fruit Ring Rot in China.</title>
        <authorList>
            <person name="Yu C."/>
            <person name="Diao Y."/>
            <person name="Lu Q."/>
            <person name="Zhao J."/>
            <person name="Cui S."/>
            <person name="Peng C."/>
            <person name="He B."/>
            <person name="Liu H."/>
        </authorList>
    </citation>
    <scope>NUCLEOTIDE SEQUENCE [LARGE SCALE GENOMIC DNA]</scope>
    <source>
        <strain evidence="2">Sdau11-99</strain>
    </source>
</reference>
<proteinExistence type="predicted"/>
<protein>
    <submittedName>
        <fullName evidence="2">Dynamin GTPase effector</fullName>
    </submittedName>
</protein>
<dbReference type="PROSITE" id="PS51388">
    <property type="entry name" value="GED"/>
    <property type="match status" value="1"/>
</dbReference>
<dbReference type="EMBL" id="WWBZ02000010">
    <property type="protein sequence ID" value="KAF4311332.1"/>
    <property type="molecule type" value="Genomic_DNA"/>
</dbReference>
<sequence length="125" mass="14037">MCKAAAAKSISDCQHGTVVRLSDLTQTHYDMTNQEHLVQDLHDILKSYYKVARKRIVDTLCMQAAAYHLVSGPDTPLRLFSPGLISGLSGEQLEEIAGEEVLMKRRRAQLLKELEDLETGRRILS</sequence>
<keyword evidence="3" id="KW-1185">Reference proteome</keyword>